<dbReference type="InterPro" id="IPR006076">
    <property type="entry name" value="FAD-dep_OxRdtase"/>
</dbReference>
<organism evidence="4">
    <name type="scientific">Agrobacterium rosae</name>
    <dbReference type="NCBI Taxonomy" id="1972867"/>
    <lineage>
        <taxon>Bacteria</taxon>
        <taxon>Pseudomonadati</taxon>
        <taxon>Pseudomonadota</taxon>
        <taxon>Alphaproteobacteria</taxon>
        <taxon>Hyphomicrobiales</taxon>
        <taxon>Rhizobiaceae</taxon>
        <taxon>Rhizobium/Agrobacterium group</taxon>
        <taxon>Agrobacterium</taxon>
    </lineage>
</organism>
<dbReference type="EC" id="1.-.-.-" evidence="4"/>
<dbReference type="Gene3D" id="3.50.50.60">
    <property type="entry name" value="FAD/NAD(P)-binding domain"/>
    <property type="match status" value="1"/>
</dbReference>
<dbReference type="EMBL" id="JAVRAD010000023">
    <property type="protein sequence ID" value="MDX8332762.1"/>
    <property type="molecule type" value="Genomic_DNA"/>
</dbReference>
<keyword evidence="2" id="KW-0812">Transmembrane</keyword>
<evidence type="ECO:0000256" key="2">
    <source>
        <dbReference type="SAM" id="Phobius"/>
    </source>
</evidence>
<keyword evidence="6" id="KW-1185">Reference proteome</keyword>
<accession>A0AAW9FLP8</accession>
<evidence type="ECO:0000256" key="1">
    <source>
        <dbReference type="ARBA" id="ARBA00023002"/>
    </source>
</evidence>
<reference evidence="4 6" key="1">
    <citation type="journal article" date="2023" name="Phytobiomes J">
        <title>Deciphering the key players within the bacterial microbiota associated with aerial crown gall tumors on rhododendron: Insights into the gallobiome.</title>
        <authorList>
            <person name="Kuzmanovic N."/>
            <person name="Nesme J."/>
            <person name="Wolf J."/>
            <person name="Neumann-Schaal M."/>
            <person name="Petersen J."/>
            <person name="Fernandez-Gnecco G."/>
            <person name="Sproeer C."/>
            <person name="Bunk B."/>
            <person name="Overmann J."/>
            <person name="Sorensen S.J."/>
            <person name="Idczak E."/>
            <person name="Smalla K."/>
        </authorList>
    </citation>
    <scope>NUCLEOTIDE SEQUENCE</scope>
    <source>
        <strain evidence="4">Rho-11.1</strain>
        <strain evidence="5">Rho-14.1</strain>
        <strain evidence="6">rho-14.1</strain>
    </source>
</reference>
<sequence length="369" mass="39314">MDAEVIVIGGAVVGAALAYGFAKQGRRVVVLDGEDQDMRAARANFGLVWVQGKGSNAPAYHQLSRQSADLWPVFLRELTEMIEMRVDYSRPGGMTYCLSDAEYEAREALNKRTHNYVPQNDTRMVDRRELERMMPTVAFGPEVVGASFCEADGHVNPLQLLAALQRGIAAAGGKIIFRNTVSSIKPGANGFTVTAALGTYTAPRVVVAAGLATPSLTDPLGFKIPLRSERGQLLVTERLEPFLPYPGSGLRQTADGTVMIGATKEDAADRGVTVASATKLALRATRIIPALASARLVRQWSGFRVMPPDGSPIYAESADYPGLLAAACHSGVTLAAAHAAIVAPAMLEGRLSTDLPAFSNGRFDVQKCA</sequence>
<dbReference type="EMBL" id="JAVRAF010000020">
    <property type="protein sequence ID" value="MDX8305502.1"/>
    <property type="molecule type" value="Genomic_DNA"/>
</dbReference>
<keyword evidence="2" id="KW-0472">Membrane</keyword>
<name>A0AAW9FLP8_9HYPH</name>
<dbReference type="Proteomes" id="UP001277561">
    <property type="component" value="Unassembled WGS sequence"/>
</dbReference>
<evidence type="ECO:0000313" key="4">
    <source>
        <dbReference type="EMBL" id="MDX8305502.1"/>
    </source>
</evidence>
<dbReference type="InterPro" id="IPR036188">
    <property type="entry name" value="FAD/NAD-bd_sf"/>
</dbReference>
<dbReference type="SUPFAM" id="SSF54373">
    <property type="entry name" value="FAD-linked reductases, C-terminal domain"/>
    <property type="match status" value="1"/>
</dbReference>
<evidence type="ECO:0000313" key="5">
    <source>
        <dbReference type="EMBL" id="MDX8332762.1"/>
    </source>
</evidence>
<dbReference type="RefSeq" id="WP_265615114.1">
    <property type="nucleotide sequence ID" value="NZ_CP133554.1"/>
</dbReference>
<dbReference type="SUPFAM" id="SSF51905">
    <property type="entry name" value="FAD/NAD(P)-binding domain"/>
    <property type="match status" value="1"/>
</dbReference>
<dbReference type="Gene3D" id="3.30.9.10">
    <property type="entry name" value="D-Amino Acid Oxidase, subunit A, domain 2"/>
    <property type="match status" value="1"/>
</dbReference>
<feature type="domain" description="FAD dependent oxidoreductase" evidence="3">
    <location>
        <begin position="5"/>
        <end position="343"/>
    </location>
</feature>
<keyword evidence="2" id="KW-1133">Transmembrane helix</keyword>
<comment type="caution">
    <text evidence="4">The sequence shown here is derived from an EMBL/GenBank/DDBJ whole genome shotgun (WGS) entry which is preliminary data.</text>
</comment>
<dbReference type="GO" id="GO:0005737">
    <property type="term" value="C:cytoplasm"/>
    <property type="evidence" value="ECO:0007669"/>
    <property type="project" value="TreeGrafter"/>
</dbReference>
<proteinExistence type="predicted"/>
<dbReference type="Pfam" id="PF01266">
    <property type="entry name" value="DAO"/>
    <property type="match status" value="1"/>
</dbReference>
<feature type="transmembrane region" description="Helical" evidence="2">
    <location>
        <begin position="6"/>
        <end position="22"/>
    </location>
</feature>
<evidence type="ECO:0000313" key="6">
    <source>
        <dbReference type="Proteomes" id="UP001277561"/>
    </source>
</evidence>
<keyword evidence="1 4" id="KW-0560">Oxidoreductase</keyword>
<dbReference type="PANTHER" id="PTHR13847">
    <property type="entry name" value="SARCOSINE DEHYDROGENASE-RELATED"/>
    <property type="match status" value="1"/>
</dbReference>
<dbReference type="AlphaFoldDB" id="A0AAW9FLP8"/>
<evidence type="ECO:0000259" key="3">
    <source>
        <dbReference type="Pfam" id="PF01266"/>
    </source>
</evidence>
<gene>
    <name evidence="4" type="ORF">RMR22_25010</name>
    <name evidence="5" type="ORF">RMS29_26540</name>
</gene>
<protein>
    <submittedName>
        <fullName evidence="4">FAD-dependent oxidoreductase</fullName>
        <ecNumber evidence="4">1.-.-.-</ecNumber>
    </submittedName>
</protein>
<dbReference type="GO" id="GO:0016491">
    <property type="term" value="F:oxidoreductase activity"/>
    <property type="evidence" value="ECO:0007669"/>
    <property type="project" value="UniProtKB-KW"/>
</dbReference>